<dbReference type="NCBIfam" id="TIGR01690">
    <property type="entry name" value="ICE_RAQPRD"/>
    <property type="match status" value="1"/>
</dbReference>
<dbReference type="Proteomes" id="UP000814003">
    <property type="component" value="Unassembled WGS sequence"/>
</dbReference>
<evidence type="ECO:0000313" key="1">
    <source>
        <dbReference type="EMBL" id="MCF5109550.1"/>
    </source>
</evidence>
<comment type="caution">
    <text evidence="1">The sequence shown here is derived from an EMBL/GenBank/DDBJ whole genome shotgun (WGS) entry which is preliminary data.</text>
</comment>
<name>A0ABS9FDJ0_9PSED</name>
<reference evidence="1 2" key="1">
    <citation type="submission" date="2019-11" db="EMBL/GenBank/DDBJ databases">
        <title>Epiphytic Pseudomonas syringae from cherry orchards.</title>
        <authorList>
            <person name="Hulin M.T."/>
        </authorList>
    </citation>
    <scope>NUCLEOTIDE SEQUENCE [LARGE SCALE GENOMIC DNA]</scope>
    <source>
        <strain evidence="1 2">PA-6-5B</strain>
    </source>
</reference>
<keyword evidence="2" id="KW-1185">Reference proteome</keyword>
<sequence>MLSSTGALTSAAEHSNLAVMIRQLNALEATAQQSAQLAVEPSNNRFFLDYQRLASDIERIRLGLENYLTPNRAQPRDTVEISGGYTLEREPTP</sequence>
<gene>
    <name evidence="1" type="ORF">GIW56_22220</name>
</gene>
<protein>
    <recommendedName>
        <fullName evidence="3">Type III effector Hop protein</fullName>
    </recommendedName>
</protein>
<dbReference type="EMBL" id="WKED01000051">
    <property type="protein sequence ID" value="MCF5109550.1"/>
    <property type="molecule type" value="Genomic_DNA"/>
</dbReference>
<accession>A0ABS9FDJ0</accession>
<dbReference type="InterPro" id="IPR019110">
    <property type="entry name" value="Uncharacterised_RAQPRD"/>
</dbReference>
<dbReference type="Pfam" id="PF09686">
    <property type="entry name" value="Plasmid_RAQPRD"/>
    <property type="match status" value="1"/>
</dbReference>
<organism evidence="1 2">
    <name type="scientific">Pseudomonas gessardii</name>
    <dbReference type="NCBI Taxonomy" id="78544"/>
    <lineage>
        <taxon>Bacteria</taxon>
        <taxon>Pseudomonadati</taxon>
        <taxon>Pseudomonadota</taxon>
        <taxon>Gammaproteobacteria</taxon>
        <taxon>Pseudomonadales</taxon>
        <taxon>Pseudomonadaceae</taxon>
        <taxon>Pseudomonas</taxon>
    </lineage>
</organism>
<proteinExistence type="predicted"/>
<dbReference type="RefSeq" id="WP_099168828.1">
    <property type="nucleotide sequence ID" value="NZ_JAAQYO010000001.1"/>
</dbReference>
<evidence type="ECO:0008006" key="3">
    <source>
        <dbReference type="Google" id="ProtNLM"/>
    </source>
</evidence>
<evidence type="ECO:0000313" key="2">
    <source>
        <dbReference type="Proteomes" id="UP000814003"/>
    </source>
</evidence>